<evidence type="ECO:0000313" key="6">
    <source>
        <dbReference type="Proteomes" id="UP001500618"/>
    </source>
</evidence>
<accession>A0ABP4V344</accession>
<reference evidence="6" key="1">
    <citation type="journal article" date="2019" name="Int. J. Syst. Evol. Microbiol.">
        <title>The Global Catalogue of Microorganisms (GCM) 10K type strain sequencing project: providing services to taxonomists for standard genome sequencing and annotation.</title>
        <authorList>
            <consortium name="The Broad Institute Genomics Platform"/>
            <consortium name="The Broad Institute Genome Sequencing Center for Infectious Disease"/>
            <person name="Wu L."/>
            <person name="Ma J."/>
        </authorList>
    </citation>
    <scope>NUCLEOTIDE SEQUENCE [LARGE SCALE GENOMIC DNA]</scope>
    <source>
        <strain evidence="6">JCM 14718</strain>
    </source>
</reference>
<keyword evidence="3 5" id="KW-0067">ATP-binding</keyword>
<name>A0ABP4V344_9ACTN</name>
<dbReference type="SMART" id="SM00382">
    <property type="entry name" value="AAA"/>
    <property type="match status" value="1"/>
</dbReference>
<dbReference type="InterPro" id="IPR017871">
    <property type="entry name" value="ABC_transporter-like_CS"/>
</dbReference>
<dbReference type="PANTHER" id="PTHR24220:SF689">
    <property type="entry name" value="LIPOPROTEIN-RELEASING SYSTEM ATP-BINDING PROTEIN LOLD"/>
    <property type="match status" value="1"/>
</dbReference>
<dbReference type="RefSeq" id="WP_344314959.1">
    <property type="nucleotide sequence ID" value="NZ_BAAANY010000041.1"/>
</dbReference>
<dbReference type="InterPro" id="IPR003439">
    <property type="entry name" value="ABC_transporter-like_ATP-bd"/>
</dbReference>
<dbReference type="InterPro" id="IPR003593">
    <property type="entry name" value="AAA+_ATPase"/>
</dbReference>
<dbReference type="InterPro" id="IPR027417">
    <property type="entry name" value="P-loop_NTPase"/>
</dbReference>
<evidence type="ECO:0000256" key="1">
    <source>
        <dbReference type="ARBA" id="ARBA00005417"/>
    </source>
</evidence>
<evidence type="ECO:0000256" key="2">
    <source>
        <dbReference type="ARBA" id="ARBA00022741"/>
    </source>
</evidence>
<sequence>MRPVTLAVRDLYRFFRAGDEETLALRGVSFEVTAGELVVIAGPSGSGKTTLLNCLAGLDEPDGGAVWLDGRRLSHRPEAERARLRASGIGVIFQYDNLFAHLTVAGNVRFSQRLQKSRMDVAVLLEAVGLAGRGSSYPGQLSGGELARAGLAVALAGDPAVLIADEPTGELDETTEHRLLGMLVSRSMQGKTVIVASHSANVRRVADRVLQLRDGQVVTP</sequence>
<evidence type="ECO:0000256" key="3">
    <source>
        <dbReference type="ARBA" id="ARBA00022840"/>
    </source>
</evidence>
<dbReference type="Proteomes" id="UP001500618">
    <property type="component" value="Unassembled WGS sequence"/>
</dbReference>
<comment type="similarity">
    <text evidence="1">Belongs to the ABC transporter superfamily.</text>
</comment>
<protein>
    <submittedName>
        <fullName evidence="5">ABC transporter ATP-binding protein</fullName>
    </submittedName>
</protein>
<keyword evidence="6" id="KW-1185">Reference proteome</keyword>
<proteinExistence type="inferred from homology"/>
<evidence type="ECO:0000313" key="5">
    <source>
        <dbReference type="EMBL" id="GAA1716836.1"/>
    </source>
</evidence>
<dbReference type="EMBL" id="BAAANY010000041">
    <property type="protein sequence ID" value="GAA1716836.1"/>
    <property type="molecule type" value="Genomic_DNA"/>
</dbReference>
<feature type="domain" description="ABC transporter" evidence="4">
    <location>
        <begin position="6"/>
        <end position="220"/>
    </location>
</feature>
<dbReference type="PANTHER" id="PTHR24220">
    <property type="entry name" value="IMPORT ATP-BINDING PROTEIN"/>
    <property type="match status" value="1"/>
</dbReference>
<dbReference type="Gene3D" id="3.40.50.300">
    <property type="entry name" value="P-loop containing nucleotide triphosphate hydrolases"/>
    <property type="match status" value="1"/>
</dbReference>
<comment type="caution">
    <text evidence="5">The sequence shown here is derived from an EMBL/GenBank/DDBJ whole genome shotgun (WGS) entry which is preliminary data.</text>
</comment>
<gene>
    <name evidence="5" type="ORF">GCM10009765_76800</name>
</gene>
<dbReference type="Pfam" id="PF00005">
    <property type="entry name" value="ABC_tran"/>
    <property type="match status" value="1"/>
</dbReference>
<dbReference type="GO" id="GO:0005524">
    <property type="term" value="F:ATP binding"/>
    <property type="evidence" value="ECO:0007669"/>
    <property type="project" value="UniProtKB-KW"/>
</dbReference>
<dbReference type="PROSITE" id="PS00211">
    <property type="entry name" value="ABC_TRANSPORTER_1"/>
    <property type="match status" value="1"/>
</dbReference>
<dbReference type="PROSITE" id="PS50893">
    <property type="entry name" value="ABC_TRANSPORTER_2"/>
    <property type="match status" value="1"/>
</dbReference>
<keyword evidence="2" id="KW-0547">Nucleotide-binding</keyword>
<evidence type="ECO:0000259" key="4">
    <source>
        <dbReference type="PROSITE" id="PS50893"/>
    </source>
</evidence>
<dbReference type="InterPro" id="IPR015854">
    <property type="entry name" value="ABC_transpr_LolD-like"/>
</dbReference>
<dbReference type="SUPFAM" id="SSF52540">
    <property type="entry name" value="P-loop containing nucleoside triphosphate hydrolases"/>
    <property type="match status" value="1"/>
</dbReference>
<organism evidence="5 6">
    <name type="scientific">Fodinicola feengrottensis</name>
    <dbReference type="NCBI Taxonomy" id="435914"/>
    <lineage>
        <taxon>Bacteria</taxon>
        <taxon>Bacillati</taxon>
        <taxon>Actinomycetota</taxon>
        <taxon>Actinomycetes</taxon>
        <taxon>Mycobacteriales</taxon>
        <taxon>Fodinicola</taxon>
    </lineage>
</organism>